<name>Q2T6H7_BURTA</name>
<dbReference type="AlphaFoldDB" id="Q2T6H7"/>
<sequence>MTNANDKCAVTIEASPIGTGRVLIDGVEVRCVQSVNARIRAGQGAVVELGLAANGGTQIHYDGANLYIEETAMPAALEIALWKHLEKKYGREIDVTTMSSSTRDYCLVGD</sequence>
<dbReference type="Proteomes" id="UP000001930">
    <property type="component" value="Chromosome II"/>
</dbReference>
<proteinExistence type="predicted"/>
<evidence type="ECO:0000313" key="1">
    <source>
        <dbReference type="EMBL" id="ABC34099.1"/>
    </source>
</evidence>
<dbReference type="RefSeq" id="WP_011401108.1">
    <property type="nucleotide sequence ID" value="NC_007650.1"/>
</dbReference>
<evidence type="ECO:0000313" key="2">
    <source>
        <dbReference type="Proteomes" id="UP000001930"/>
    </source>
</evidence>
<dbReference type="GeneID" id="45118490"/>
<accession>Q2T6H7</accession>
<organism evidence="1 2">
    <name type="scientific">Burkholderia thailandensis (strain ATCC 700388 / DSM 13276 / CCUG 48851 / CIP 106301 / E264)</name>
    <dbReference type="NCBI Taxonomy" id="271848"/>
    <lineage>
        <taxon>Bacteria</taxon>
        <taxon>Pseudomonadati</taxon>
        <taxon>Pseudomonadota</taxon>
        <taxon>Betaproteobacteria</taxon>
        <taxon>Burkholderiales</taxon>
        <taxon>Burkholderiaceae</taxon>
        <taxon>Burkholderia</taxon>
        <taxon>pseudomallei group</taxon>
    </lineage>
</organism>
<dbReference type="EMBL" id="CP000085">
    <property type="protein sequence ID" value="ABC34099.1"/>
    <property type="molecule type" value="Genomic_DNA"/>
</dbReference>
<reference evidence="1 2" key="1">
    <citation type="journal article" date="2005" name="BMC Genomics">
        <title>Bacterial genome adaptation to niches: divergence of the potential virulence genes in three Burkholderia species of different survival strategies.</title>
        <authorList>
            <person name="Kim H.S."/>
            <person name="Schell M.A."/>
            <person name="Yu Y."/>
            <person name="Ulrich R.L."/>
            <person name="Sarria S.H."/>
            <person name="Nierman W.C."/>
            <person name="DeShazer D."/>
        </authorList>
    </citation>
    <scope>NUCLEOTIDE SEQUENCE [LARGE SCALE GENOMIC DNA]</scope>
    <source>
        <strain evidence="2">ATCC 700388 / DSM 13276 / CCUG 48851 / CIP 106301 / E264</strain>
    </source>
</reference>
<gene>
    <name evidence="1" type="ordered locus">BTH_II1025</name>
</gene>
<protein>
    <submittedName>
        <fullName evidence="1">Gp63</fullName>
    </submittedName>
</protein>
<keyword evidence="2" id="KW-1185">Reference proteome</keyword>
<dbReference type="KEGG" id="bte:BTH_II1025"/>
<dbReference type="HOGENOM" id="CLU_2166227_0_0_4"/>